<dbReference type="InterPro" id="IPR007312">
    <property type="entry name" value="Phosphoesterase"/>
</dbReference>
<keyword evidence="1" id="KW-0378">Hydrolase</keyword>
<dbReference type="OrthoDB" id="5135119at2759"/>
<dbReference type="Pfam" id="PF04185">
    <property type="entry name" value="Phosphoesterase"/>
    <property type="match status" value="1"/>
</dbReference>
<dbReference type="EMBL" id="MCGE01000037">
    <property type="protein sequence ID" value="ORZ06946.1"/>
    <property type="molecule type" value="Genomic_DNA"/>
</dbReference>
<accession>A0A1X2I0W3</accession>
<name>A0A1X2I0W3_9FUNG</name>
<evidence type="ECO:0000313" key="3">
    <source>
        <dbReference type="EMBL" id="ORZ06946.1"/>
    </source>
</evidence>
<dbReference type="STRING" id="90262.A0A1X2I0W3"/>
<evidence type="ECO:0000256" key="2">
    <source>
        <dbReference type="SAM" id="SignalP"/>
    </source>
</evidence>
<reference evidence="3 4" key="1">
    <citation type="submission" date="2016-07" db="EMBL/GenBank/DDBJ databases">
        <title>Pervasive Adenine N6-methylation of Active Genes in Fungi.</title>
        <authorList>
            <consortium name="DOE Joint Genome Institute"/>
            <person name="Mondo S.J."/>
            <person name="Dannebaum R.O."/>
            <person name="Kuo R.C."/>
            <person name="Labutti K."/>
            <person name="Haridas S."/>
            <person name="Kuo A."/>
            <person name="Salamov A."/>
            <person name="Ahrendt S.R."/>
            <person name="Lipzen A."/>
            <person name="Sullivan W."/>
            <person name="Andreopoulos W.B."/>
            <person name="Clum A."/>
            <person name="Lindquist E."/>
            <person name="Daum C."/>
            <person name="Ramamoorthy G.K."/>
            <person name="Gryganskyi A."/>
            <person name="Culley D."/>
            <person name="Magnuson J.K."/>
            <person name="James T.Y."/>
            <person name="O'Malley M.A."/>
            <person name="Stajich J.E."/>
            <person name="Spatafora J.W."/>
            <person name="Visel A."/>
            <person name="Grigoriev I.V."/>
        </authorList>
    </citation>
    <scope>NUCLEOTIDE SEQUENCE [LARGE SCALE GENOMIC DNA]</scope>
    <source>
        <strain evidence="3 4">NRRL 1336</strain>
    </source>
</reference>
<dbReference type="PANTHER" id="PTHR31956">
    <property type="entry name" value="NON-SPECIFIC PHOSPHOLIPASE C4-RELATED"/>
    <property type="match status" value="1"/>
</dbReference>
<dbReference type="InterPro" id="IPR035992">
    <property type="entry name" value="Ricin_B-like_lectins"/>
</dbReference>
<dbReference type="AlphaFoldDB" id="A0A1X2I0W3"/>
<protein>
    <submittedName>
        <fullName evidence="3">Phosphoesterase family-domain-containing protein</fullName>
    </submittedName>
</protein>
<dbReference type="CDD" id="cd16014">
    <property type="entry name" value="PLC"/>
    <property type="match status" value="1"/>
</dbReference>
<keyword evidence="2" id="KW-0732">Signal</keyword>
<dbReference type="Proteomes" id="UP000193560">
    <property type="component" value="Unassembled WGS sequence"/>
</dbReference>
<dbReference type="SUPFAM" id="SSF50370">
    <property type="entry name" value="Ricin B-like lectins"/>
    <property type="match status" value="1"/>
</dbReference>
<gene>
    <name evidence="3" type="ORF">BCR42DRAFT_426765</name>
</gene>
<dbReference type="GO" id="GO:0042578">
    <property type="term" value="F:phosphoric ester hydrolase activity"/>
    <property type="evidence" value="ECO:0007669"/>
    <property type="project" value="UniProtKB-ARBA"/>
</dbReference>
<dbReference type="PANTHER" id="PTHR31956:SF1">
    <property type="entry name" value="NON-SPECIFIC PHOSPHOLIPASE C1"/>
    <property type="match status" value="1"/>
</dbReference>
<dbReference type="Gene3D" id="3.40.720.10">
    <property type="entry name" value="Alkaline Phosphatase, subunit A"/>
    <property type="match status" value="2"/>
</dbReference>
<feature type="signal peptide" evidence="2">
    <location>
        <begin position="1"/>
        <end position="19"/>
    </location>
</feature>
<dbReference type="InterPro" id="IPR017850">
    <property type="entry name" value="Alkaline_phosphatase_core_sf"/>
</dbReference>
<evidence type="ECO:0000256" key="1">
    <source>
        <dbReference type="ARBA" id="ARBA00022801"/>
    </source>
</evidence>
<proteinExistence type="predicted"/>
<feature type="chain" id="PRO_5012462529" evidence="2">
    <location>
        <begin position="20"/>
        <end position="609"/>
    </location>
</feature>
<organism evidence="3 4">
    <name type="scientific">Absidia repens</name>
    <dbReference type="NCBI Taxonomy" id="90262"/>
    <lineage>
        <taxon>Eukaryota</taxon>
        <taxon>Fungi</taxon>
        <taxon>Fungi incertae sedis</taxon>
        <taxon>Mucoromycota</taxon>
        <taxon>Mucoromycotina</taxon>
        <taxon>Mucoromycetes</taxon>
        <taxon>Mucorales</taxon>
        <taxon>Cunninghamellaceae</taxon>
        <taxon>Absidia</taxon>
    </lineage>
</organism>
<evidence type="ECO:0000313" key="4">
    <source>
        <dbReference type="Proteomes" id="UP000193560"/>
    </source>
</evidence>
<keyword evidence="4" id="KW-1185">Reference proteome</keyword>
<comment type="caution">
    <text evidence="3">The sequence shown here is derived from an EMBL/GenBank/DDBJ whole genome shotgun (WGS) entry which is preliminary data.</text>
</comment>
<sequence>MKIVSIATACVLVLAGVDAAKTTQLPGLEKIKHVVYFMQENRSFDNYYGTMPGVKGFADPDVGIQKNGLNLFYQPDSKSPDKKNGTSYLLPYNFKGNRAGCTPGGSNGWSPNHAAVNNGLNDNWPQGNAPASMGYLTRSQIPYHFALAEAFTICDSYHQSVIASTNPNRVHWISGSVQGPPNDYVLEDNTESVDLGWETYPEALTKAGVEWQLYQDKDNFDDNPLAWFGYWRKLEDGPEKQKGLGYLGLQTFYDQAKNGTLPPFSIIVGPTELSEHPSNTPAAGAWLQEQVVNAVMNGKNWKDTALFINYDESGGFYDHVQPKIAPSNKFVKDKFNGKMAPLGLGPRVPMVIVSPYTRGGHVYSDLSDHSSTLKFMEEWVGKNENGSYAAPAKNIDSWYRETTSNLVNAFDFDKPDFSIPKLPTNPKPAVDSSGNWDPTEMCEKLTDPKSTPPYGKQVFPQVESGSKKLRGSNPEGRRLAFIHSNGKNLEVASTGRKLMTRRLHKRDLNKGVLDPNTHFKAVTSGNGKQYMIQSINHPSQCIDVWGTEVLLNECKGTLWELDYHSADSHHHLKHVGTGMYLNIGKGNKISLVKNHHDAHFSVHSVTASS</sequence>